<organism evidence="2 3">
    <name type="scientific">candidate division WOR-3 bacterium</name>
    <dbReference type="NCBI Taxonomy" id="2052148"/>
    <lineage>
        <taxon>Bacteria</taxon>
        <taxon>Bacteria division WOR-3</taxon>
    </lineage>
</organism>
<proteinExistence type="predicted"/>
<dbReference type="PANTHER" id="PTHR36222">
    <property type="entry name" value="SERINE PROTEASE INHIBITOR RV3364C"/>
    <property type="match status" value="1"/>
</dbReference>
<dbReference type="InterPro" id="IPR053141">
    <property type="entry name" value="Mycobact_SerProt_Inhib_Rv3364c"/>
</dbReference>
<dbReference type="SUPFAM" id="SSF103196">
    <property type="entry name" value="Roadblock/LC7 domain"/>
    <property type="match status" value="1"/>
</dbReference>
<protein>
    <recommendedName>
        <fullName evidence="1">Roadblock/LAMTOR2 domain-containing protein</fullName>
    </recommendedName>
</protein>
<dbReference type="InterPro" id="IPR004942">
    <property type="entry name" value="Roadblock/LAMTOR2_dom"/>
</dbReference>
<accession>A0A9D5QDD6</accession>
<sequence>MPGLEEKLKNLLFRLNDAATEIEASAVISMDGLMLASALPPDVNDDDVAAISATLLGLGERTVEEFRQGTLRQVYVKGDNGFTIITNTGQDNVLIVVTNEHAKLGVVFLHIKVAAREIEEAFAHLLDTTPGQGEFSVFPQMPEP</sequence>
<evidence type="ECO:0000313" key="2">
    <source>
        <dbReference type="EMBL" id="MBD3365519.1"/>
    </source>
</evidence>
<dbReference type="EMBL" id="WJKJ01000328">
    <property type="protein sequence ID" value="MBD3365519.1"/>
    <property type="molecule type" value="Genomic_DNA"/>
</dbReference>
<dbReference type="PANTHER" id="PTHR36222:SF1">
    <property type="entry name" value="SERINE PROTEASE INHIBITOR RV3364C"/>
    <property type="match status" value="1"/>
</dbReference>
<evidence type="ECO:0000259" key="1">
    <source>
        <dbReference type="SMART" id="SM00960"/>
    </source>
</evidence>
<feature type="domain" description="Roadblock/LAMTOR2" evidence="1">
    <location>
        <begin position="9"/>
        <end position="98"/>
    </location>
</feature>
<dbReference type="AlphaFoldDB" id="A0A9D5QDD6"/>
<dbReference type="Gene3D" id="3.30.450.30">
    <property type="entry name" value="Dynein light chain 2a, cytoplasmic"/>
    <property type="match status" value="1"/>
</dbReference>
<name>A0A9D5QDD6_UNCW3</name>
<evidence type="ECO:0000313" key="3">
    <source>
        <dbReference type="Proteomes" id="UP000630660"/>
    </source>
</evidence>
<gene>
    <name evidence="2" type="ORF">GF359_09930</name>
</gene>
<dbReference type="Pfam" id="PF03259">
    <property type="entry name" value="Robl_LC7"/>
    <property type="match status" value="1"/>
</dbReference>
<comment type="caution">
    <text evidence="2">The sequence shown here is derived from an EMBL/GenBank/DDBJ whole genome shotgun (WGS) entry which is preliminary data.</text>
</comment>
<reference evidence="2" key="1">
    <citation type="submission" date="2019-11" db="EMBL/GenBank/DDBJ databases">
        <title>Microbial mats filling the niche in hypersaline microbial mats.</title>
        <authorList>
            <person name="Wong H.L."/>
            <person name="Macleod F.I."/>
            <person name="White R.A. III"/>
            <person name="Burns B.P."/>
        </authorList>
    </citation>
    <scope>NUCLEOTIDE SEQUENCE</scope>
    <source>
        <strain evidence="2">Bin_327</strain>
    </source>
</reference>
<dbReference type="Proteomes" id="UP000630660">
    <property type="component" value="Unassembled WGS sequence"/>
</dbReference>
<dbReference type="SMART" id="SM00960">
    <property type="entry name" value="Robl_LC7"/>
    <property type="match status" value="1"/>
</dbReference>